<dbReference type="Proteomes" id="UP000382040">
    <property type="component" value="Unassembled WGS sequence"/>
</dbReference>
<dbReference type="AlphaFoldDB" id="A0A5E5BZI6"/>
<accession>A0A5E5BZI6</accession>
<protein>
    <recommendedName>
        <fullName evidence="3">Transposase</fullName>
    </recommendedName>
</protein>
<reference evidence="1 2" key="1">
    <citation type="submission" date="2019-08" db="EMBL/GenBank/DDBJ databases">
        <authorList>
            <person name="Peeters C."/>
        </authorList>
    </citation>
    <scope>NUCLEOTIDE SEQUENCE [LARGE SCALE GENOMIC DNA]</scope>
    <source>
        <strain evidence="1 2">LMG 20603</strain>
    </source>
</reference>
<proteinExistence type="predicted"/>
<name>A0A5E5BZI6_9BURK</name>
<keyword evidence="2" id="KW-1185">Reference proteome</keyword>
<gene>
    <name evidence="1" type="ORF">PBR20603_04507</name>
</gene>
<evidence type="ECO:0008006" key="3">
    <source>
        <dbReference type="Google" id="ProtNLM"/>
    </source>
</evidence>
<organism evidence="1 2">
    <name type="scientific">Pandoraea bronchicola</name>
    <dbReference type="NCBI Taxonomy" id="2508287"/>
    <lineage>
        <taxon>Bacteria</taxon>
        <taxon>Pseudomonadati</taxon>
        <taxon>Pseudomonadota</taxon>
        <taxon>Betaproteobacteria</taxon>
        <taxon>Burkholderiales</taxon>
        <taxon>Burkholderiaceae</taxon>
        <taxon>Pandoraea</taxon>
    </lineage>
</organism>
<dbReference type="OrthoDB" id="5365969at2"/>
<dbReference type="EMBL" id="CABPST010000016">
    <property type="protein sequence ID" value="VVE90522.1"/>
    <property type="molecule type" value="Genomic_DNA"/>
</dbReference>
<sequence>MGTPWARYRLEFKIDVLRMVLDGQSRSATVNTLGMGTQTLAPGSTPTMRAGSLAQANRYRQIPIEMTRLRADPARVTMKRDLLEISHGALCKGVGPGGYHDRKACDVDPDRPRHRISNDALLVKVRAVHAESKGKYGWPRGWKKGLAQGIQVTTFLRQINQAHRQRHILPPGLAS</sequence>
<evidence type="ECO:0000313" key="1">
    <source>
        <dbReference type="EMBL" id="VVE90522.1"/>
    </source>
</evidence>
<evidence type="ECO:0000313" key="2">
    <source>
        <dbReference type="Proteomes" id="UP000382040"/>
    </source>
</evidence>